<protein>
    <submittedName>
        <fullName evidence="2">Uncharacterized protein</fullName>
    </submittedName>
</protein>
<feature type="compositionally biased region" description="Pro residues" evidence="1">
    <location>
        <begin position="1"/>
        <end position="10"/>
    </location>
</feature>
<feature type="compositionally biased region" description="Basic residues" evidence="1">
    <location>
        <begin position="32"/>
        <end position="50"/>
    </location>
</feature>
<evidence type="ECO:0000313" key="2">
    <source>
        <dbReference type="EMBL" id="MDT0344426.1"/>
    </source>
</evidence>
<gene>
    <name evidence="2" type="ORF">RM590_17640</name>
</gene>
<comment type="caution">
    <text evidence="2">The sequence shown here is derived from an EMBL/GenBank/DDBJ whole genome shotgun (WGS) entry which is preliminary data.</text>
</comment>
<organism evidence="2 3">
    <name type="scientific">Streptomyces litchfieldiae</name>
    <dbReference type="NCBI Taxonomy" id="3075543"/>
    <lineage>
        <taxon>Bacteria</taxon>
        <taxon>Bacillati</taxon>
        <taxon>Actinomycetota</taxon>
        <taxon>Actinomycetes</taxon>
        <taxon>Kitasatosporales</taxon>
        <taxon>Streptomycetaceae</taxon>
        <taxon>Streptomyces</taxon>
    </lineage>
</organism>
<name>A0ABU2MS39_9ACTN</name>
<sequence length="226" mass="24428">MRRAQPPCPRAPLDAFAARGQQPGLVPERGSGGRRGRRHPVHGRRLHHIALHGQPQHQPGGPVAQRGTQRDMQPVQPQAVAVVGPFGERPPGHKHSVSAVLAVPAVLVVLMPGVPVGEQPGPPGPQRAGRPVGRLDRHPRPRARHRVEQPVQPLRPPGVGPPRHHQQIGGGRSLRQRPPGPAQLPLHGQPAPRAAGHRHQENGRPGQRPPPYRRGQVHRNAPSRQA</sequence>
<dbReference type="EMBL" id="JAVREL010000009">
    <property type="protein sequence ID" value="MDT0344426.1"/>
    <property type="molecule type" value="Genomic_DNA"/>
</dbReference>
<accession>A0ABU2MS39</accession>
<evidence type="ECO:0000313" key="3">
    <source>
        <dbReference type="Proteomes" id="UP001183246"/>
    </source>
</evidence>
<feature type="region of interest" description="Disordered" evidence="1">
    <location>
        <begin position="116"/>
        <end position="226"/>
    </location>
</feature>
<feature type="region of interest" description="Disordered" evidence="1">
    <location>
        <begin position="1"/>
        <end position="73"/>
    </location>
</feature>
<proteinExistence type="predicted"/>
<reference evidence="3" key="1">
    <citation type="submission" date="2023-07" db="EMBL/GenBank/DDBJ databases">
        <title>30 novel species of actinomycetes from the DSMZ collection.</title>
        <authorList>
            <person name="Nouioui I."/>
        </authorList>
    </citation>
    <scope>NUCLEOTIDE SEQUENCE [LARGE SCALE GENOMIC DNA]</scope>
    <source>
        <strain evidence="3">DSM 44938</strain>
    </source>
</reference>
<evidence type="ECO:0000256" key="1">
    <source>
        <dbReference type="SAM" id="MobiDB-lite"/>
    </source>
</evidence>
<dbReference type="Proteomes" id="UP001183246">
    <property type="component" value="Unassembled WGS sequence"/>
</dbReference>
<dbReference type="RefSeq" id="WP_311705547.1">
    <property type="nucleotide sequence ID" value="NZ_JAVREL010000009.1"/>
</dbReference>
<keyword evidence="3" id="KW-1185">Reference proteome</keyword>